<evidence type="ECO:0008006" key="3">
    <source>
        <dbReference type="Google" id="ProtNLM"/>
    </source>
</evidence>
<reference evidence="2" key="1">
    <citation type="journal article" date="2019" name="Int. J. Syst. Evol. Microbiol.">
        <title>The Global Catalogue of Microorganisms (GCM) 10K type strain sequencing project: providing services to taxonomists for standard genome sequencing and annotation.</title>
        <authorList>
            <consortium name="The Broad Institute Genomics Platform"/>
            <consortium name="The Broad Institute Genome Sequencing Center for Infectious Disease"/>
            <person name="Wu L."/>
            <person name="Ma J."/>
        </authorList>
    </citation>
    <scope>NUCLEOTIDE SEQUENCE [LARGE SCALE GENOMIC DNA]</scope>
    <source>
        <strain evidence="2">CGMCC 1.12471</strain>
    </source>
</reference>
<dbReference type="InterPro" id="IPR011990">
    <property type="entry name" value="TPR-like_helical_dom_sf"/>
</dbReference>
<name>A0ABW4LKM4_9MICO</name>
<comment type="caution">
    <text evidence="1">The sequence shown here is derived from an EMBL/GenBank/DDBJ whole genome shotgun (WGS) entry which is preliminary data.</text>
</comment>
<protein>
    <recommendedName>
        <fullName evidence="3">Tetratricopeptide repeat protein</fullName>
    </recommendedName>
</protein>
<dbReference type="SUPFAM" id="SSF81901">
    <property type="entry name" value="HCP-like"/>
    <property type="match status" value="1"/>
</dbReference>
<proteinExistence type="predicted"/>
<keyword evidence="2" id="KW-1185">Reference proteome</keyword>
<dbReference type="Proteomes" id="UP001597347">
    <property type="component" value="Unassembled WGS sequence"/>
</dbReference>
<dbReference type="Pfam" id="PF07721">
    <property type="entry name" value="TPR_4"/>
    <property type="match status" value="3"/>
</dbReference>
<gene>
    <name evidence="1" type="ORF">ACFSBI_13875</name>
</gene>
<accession>A0ABW4LKM4</accession>
<dbReference type="RefSeq" id="WP_377935919.1">
    <property type="nucleotide sequence ID" value="NZ_JBHUEA010000024.1"/>
</dbReference>
<evidence type="ECO:0000313" key="1">
    <source>
        <dbReference type="EMBL" id="MFD1722639.1"/>
    </source>
</evidence>
<sequence length="233" mass="25620">MDDRDLEAFARAWHERPDGWSGRRYTDALVDAGRLDEAAAVCEAMWALGYPAGLTDLAWLERDRGAVDRAVALMRRALPELDDEDRPLAEGVLGHWLWYLEHDADAEPHLRAGCAAYPSARVDLAGLLRATGRAEEGRGVLEAGVAAGEVESMLPLANLLDEEGDPARAEALYRRAYEAGDAYSAWNLAVMLDGRGRREEASAWRWRAAQGGDELAIRHLADDEDDGPATLRD</sequence>
<dbReference type="InterPro" id="IPR011717">
    <property type="entry name" value="TPR-4"/>
</dbReference>
<dbReference type="EMBL" id="JBHUEA010000024">
    <property type="protein sequence ID" value="MFD1722639.1"/>
    <property type="molecule type" value="Genomic_DNA"/>
</dbReference>
<organism evidence="1 2">
    <name type="scientific">Amnibacterium endophyticum</name>
    <dbReference type="NCBI Taxonomy" id="2109337"/>
    <lineage>
        <taxon>Bacteria</taxon>
        <taxon>Bacillati</taxon>
        <taxon>Actinomycetota</taxon>
        <taxon>Actinomycetes</taxon>
        <taxon>Micrococcales</taxon>
        <taxon>Microbacteriaceae</taxon>
        <taxon>Amnibacterium</taxon>
    </lineage>
</organism>
<evidence type="ECO:0000313" key="2">
    <source>
        <dbReference type="Proteomes" id="UP001597347"/>
    </source>
</evidence>
<dbReference type="Gene3D" id="1.25.40.10">
    <property type="entry name" value="Tetratricopeptide repeat domain"/>
    <property type="match status" value="1"/>
</dbReference>